<feature type="region of interest" description="Disordered" evidence="1">
    <location>
        <begin position="638"/>
        <end position="658"/>
    </location>
</feature>
<dbReference type="InterPro" id="IPR013099">
    <property type="entry name" value="K_chnl_dom"/>
</dbReference>
<organism evidence="4 5">
    <name type="scientific">Paramecium pentaurelia</name>
    <dbReference type="NCBI Taxonomy" id="43138"/>
    <lineage>
        <taxon>Eukaryota</taxon>
        <taxon>Sar</taxon>
        <taxon>Alveolata</taxon>
        <taxon>Ciliophora</taxon>
        <taxon>Intramacronucleata</taxon>
        <taxon>Oligohymenophorea</taxon>
        <taxon>Peniculida</taxon>
        <taxon>Parameciidae</taxon>
        <taxon>Paramecium</taxon>
    </lineage>
</organism>
<dbReference type="PANTHER" id="PTHR45689:SF5">
    <property type="entry name" value="I[[H]] CHANNEL, ISOFORM E"/>
    <property type="match status" value="1"/>
</dbReference>
<evidence type="ECO:0000256" key="2">
    <source>
        <dbReference type="SAM" id="Phobius"/>
    </source>
</evidence>
<feature type="transmembrane region" description="Helical" evidence="2">
    <location>
        <begin position="33"/>
        <end position="60"/>
    </location>
</feature>
<dbReference type="Pfam" id="PF00027">
    <property type="entry name" value="cNMP_binding"/>
    <property type="match status" value="1"/>
</dbReference>
<evidence type="ECO:0000259" key="3">
    <source>
        <dbReference type="PROSITE" id="PS50042"/>
    </source>
</evidence>
<dbReference type="CDD" id="cd00038">
    <property type="entry name" value="CAP_ED"/>
    <property type="match status" value="1"/>
</dbReference>
<feature type="transmembrane region" description="Helical" evidence="2">
    <location>
        <begin position="72"/>
        <end position="91"/>
    </location>
</feature>
<keyword evidence="2" id="KW-0812">Transmembrane</keyword>
<dbReference type="SMART" id="SM00100">
    <property type="entry name" value="cNMP"/>
    <property type="match status" value="1"/>
</dbReference>
<dbReference type="GO" id="GO:0035725">
    <property type="term" value="P:sodium ion transmembrane transport"/>
    <property type="evidence" value="ECO:0007669"/>
    <property type="project" value="TreeGrafter"/>
</dbReference>
<dbReference type="GO" id="GO:0005249">
    <property type="term" value="F:voltage-gated potassium channel activity"/>
    <property type="evidence" value="ECO:0007669"/>
    <property type="project" value="TreeGrafter"/>
</dbReference>
<dbReference type="GO" id="GO:0098855">
    <property type="term" value="C:HCN channel complex"/>
    <property type="evidence" value="ECO:0007669"/>
    <property type="project" value="TreeGrafter"/>
</dbReference>
<dbReference type="OrthoDB" id="291441at2759"/>
<protein>
    <recommendedName>
        <fullName evidence="3">Cyclic nucleotide-binding domain-containing protein</fullName>
    </recommendedName>
</protein>
<proteinExistence type="predicted"/>
<evidence type="ECO:0000313" key="5">
    <source>
        <dbReference type="Proteomes" id="UP000689195"/>
    </source>
</evidence>
<accession>A0A8S1W0N6</accession>
<dbReference type="InterPro" id="IPR000595">
    <property type="entry name" value="cNMP-bd_dom"/>
</dbReference>
<keyword evidence="2" id="KW-0472">Membrane</keyword>
<evidence type="ECO:0000256" key="1">
    <source>
        <dbReference type="SAM" id="MobiDB-lite"/>
    </source>
</evidence>
<dbReference type="Pfam" id="PF07885">
    <property type="entry name" value="Ion_trans_2"/>
    <property type="match status" value="1"/>
</dbReference>
<dbReference type="InterPro" id="IPR051413">
    <property type="entry name" value="K/Na_HCN_channel"/>
</dbReference>
<dbReference type="AlphaFoldDB" id="A0A8S1W0N6"/>
<sequence>MRSYVLSKENKYLLLQDWWQKPTKRNQYTYSRIPFIISGSHISIILNIWSLFIQILTLWITPFMISFQQENSIFQVLFIIILFQVFFDVFIKINSPLIINGETIYDKTERIKDFFRKNLLEDLIYIFTLIISFFPIFDNIQLQGGFCIIIIFISYKKLNQNYESLYEILYLKGQYHYAIDVISLTILIFSYAHIMACIWHYVGEITIDQGQSWLIQRNLQNSQIWEKYNISFYWATMTMSTVGYGDITPTNQFETLAANLMMILSSCMFGYSISQIGMILKSQYEVQQKYKRSIIIMNAYMKNSQVDLQIQSRIRNYLKYQCENEANENKDDINKIITDLPIGLKQELVQDVQMNIIKRIKILNNQFSQSTLKQLSQFLIEFKFTPGDVIYHRNDLNDQSLYYIQEGIVNIYEENSQKLLQSLKAGDTFGEYQFFTGFQSQTSTKSQGFTKIFKINRQSLLQLLNQNSKDFQRFHHIKDNIIFNKNFQIVQKCCNYCKIADHINIDCPLLSYKPDILQRIKKAELKPSIQQRHFIQRNNQKVRCLMLHSAIQDTVEEYKANLSTTQIDVDMKLFSTYATKDLSSNCQKQSLLDRQQTKPLPVAPLKKNNSFLIRQRNQSQQKKVGIFVNLKSVFRDSDRQLKSESEDDQQNNSPKNQVSQQFQIDFNDLQMNQFDDQFQTTNFNIDRLMNYFGYMPMSNVIYALRKYERLYKYSKVKTINYPESESRKFINNQLNLLLNMFNKKFKKHVSISFHDQETKEQKCNTYVSNVNQSKNPKNNINYDDDVHLDSIKKYVKVDNKQLVDTQKDVIQIESYEYLNELEEENRMNNYLIKKNLENVKELNIIDLENDGIYEDDIKTMKNKNKKNVIIIDETDNNLITNMDNRRMNMIGIAKQQKLFYEHNSDDEEFNRFEQNIIKSNTVSYDYANNGYKTFNFNDSQQIHYSSFMDNFSQINLDSIIGNLQTLISQEIFKRDRLQNQIERSISAINSSEMIIKTQLEQNQELQKLLRDFEQVNEYFQCFNDMIKQKIPTLFKLYDEFDEMHDEYYNLIEARIEEQELIFSQLFQGLPNEIILNYAKDICLHMDDVDEEYADLEKICENYFNVMFVIPNANILQPMFDYHIFMRFIELYCENMDDCESDLFENLISDKSLLCQLIMQCRFIKGLLTLNPIQTKFIQQFFRSILKHTYQYLKESNAEEAQKSLNYIKSLLDSIQKSIYKKPCIYRPQIVEYLSMMKDILPKDTLEKLIKNYQ</sequence>
<feature type="domain" description="Cyclic nucleotide-binding" evidence="3">
    <location>
        <begin position="363"/>
        <end position="464"/>
    </location>
</feature>
<dbReference type="GO" id="GO:0003254">
    <property type="term" value="P:regulation of membrane depolarization"/>
    <property type="evidence" value="ECO:0007669"/>
    <property type="project" value="TreeGrafter"/>
</dbReference>
<comment type="caution">
    <text evidence="4">The sequence shown here is derived from an EMBL/GenBank/DDBJ whole genome shotgun (WGS) entry which is preliminary data.</text>
</comment>
<name>A0A8S1W0N6_9CILI</name>
<keyword evidence="2" id="KW-1133">Transmembrane helix</keyword>
<keyword evidence="5" id="KW-1185">Reference proteome</keyword>
<feature type="transmembrane region" description="Helical" evidence="2">
    <location>
        <begin position="119"/>
        <end position="136"/>
    </location>
</feature>
<reference evidence="4" key="1">
    <citation type="submission" date="2021-01" db="EMBL/GenBank/DDBJ databases">
        <authorList>
            <consortium name="Genoscope - CEA"/>
            <person name="William W."/>
        </authorList>
    </citation>
    <scope>NUCLEOTIDE SEQUENCE</scope>
</reference>
<evidence type="ECO:0000313" key="4">
    <source>
        <dbReference type="EMBL" id="CAD8181822.1"/>
    </source>
</evidence>
<dbReference type="EMBL" id="CAJJDO010000077">
    <property type="protein sequence ID" value="CAD8181822.1"/>
    <property type="molecule type" value="Genomic_DNA"/>
</dbReference>
<dbReference type="Proteomes" id="UP000689195">
    <property type="component" value="Unassembled WGS sequence"/>
</dbReference>
<gene>
    <name evidence="4" type="ORF">PPENT_87.1.T0770089</name>
</gene>
<dbReference type="PANTHER" id="PTHR45689">
    <property type="entry name" value="I[[H]] CHANNEL, ISOFORM E"/>
    <property type="match status" value="1"/>
</dbReference>
<dbReference type="PROSITE" id="PS50042">
    <property type="entry name" value="CNMP_BINDING_3"/>
    <property type="match status" value="1"/>
</dbReference>
<feature type="transmembrane region" description="Helical" evidence="2">
    <location>
        <begin position="179"/>
        <end position="202"/>
    </location>
</feature>